<accession>A0A532UU91</accession>
<organism evidence="6 7">
    <name type="scientific">candidate division LCP-89 bacterium B3_LCP</name>
    <dbReference type="NCBI Taxonomy" id="2012998"/>
    <lineage>
        <taxon>Bacteria</taxon>
        <taxon>Pseudomonadati</taxon>
        <taxon>Bacteria division LCP-89</taxon>
    </lineage>
</organism>
<dbReference type="PRINTS" id="PR00368">
    <property type="entry name" value="FADPNR"/>
</dbReference>
<evidence type="ECO:0000313" key="7">
    <source>
        <dbReference type="Proteomes" id="UP000319619"/>
    </source>
</evidence>
<reference evidence="6 7" key="1">
    <citation type="submission" date="2017-06" db="EMBL/GenBank/DDBJ databases">
        <title>Novel microbial phyla capable of carbon fixation and sulfur reduction in deep-sea sediments.</title>
        <authorList>
            <person name="Huang J."/>
            <person name="Baker B."/>
            <person name="Wang Y."/>
        </authorList>
    </citation>
    <scope>NUCLEOTIDE SEQUENCE [LARGE SCALE GENOMIC DNA]</scope>
    <source>
        <strain evidence="6">B3_LCP</strain>
    </source>
</reference>
<evidence type="ECO:0000256" key="5">
    <source>
        <dbReference type="ARBA" id="ARBA00023014"/>
    </source>
</evidence>
<keyword evidence="2" id="KW-0479">Metal-binding</keyword>
<dbReference type="AlphaFoldDB" id="A0A532UU91"/>
<dbReference type="PANTHER" id="PTHR43498:SF1">
    <property type="entry name" value="COB--COM HETERODISULFIDE REDUCTASE IRON-SULFUR SUBUNIT A"/>
    <property type="match status" value="1"/>
</dbReference>
<dbReference type="EMBL" id="NJBN01000009">
    <property type="protein sequence ID" value="TKJ38513.1"/>
    <property type="molecule type" value="Genomic_DNA"/>
</dbReference>
<name>A0A532UU91_UNCL8</name>
<evidence type="ECO:0000313" key="6">
    <source>
        <dbReference type="EMBL" id="TKJ38513.1"/>
    </source>
</evidence>
<dbReference type="InterPro" id="IPR039650">
    <property type="entry name" value="HdrA-like"/>
</dbReference>
<evidence type="ECO:0000256" key="4">
    <source>
        <dbReference type="ARBA" id="ARBA00023004"/>
    </source>
</evidence>
<evidence type="ECO:0000256" key="3">
    <source>
        <dbReference type="ARBA" id="ARBA00023002"/>
    </source>
</evidence>
<dbReference type="GO" id="GO:0051539">
    <property type="term" value="F:4 iron, 4 sulfur cluster binding"/>
    <property type="evidence" value="ECO:0007669"/>
    <property type="project" value="UniProtKB-KW"/>
</dbReference>
<sequence length="420" mass="46748">MNANAKPLLVIGGGIGGMTAAVDAAEIGYKVILVEKEAYLGGRVMRMHRYFPKMCPPTCGFEINTRRIKQNPRITVHTMATVEEITDEAGDLRAKIRIRPKYVTDMHLIADSMTEKLTTERVNDFNYGMDKTKALYMPHDMAYPPGYVLDREALSETDAEKLNEICPPGAIDLEMTEKRIAVDIGAVIIATGWRPYDATKLDYLGFGQCQNVITNVMMERLAAMGGPTAGEIVRPSDGKKAENIAFVQCAGSRDENHLPYCSAVCCMGSLKQVRYIREKNENAKITVFYIDVRTIGREEKFYYDLLEDENVSFIKGKVAKISEEPGSENLVLDVEDTITRENLHKGFDMVVLATGMVPNTPDFKIPFELKYDDYGFTDGVTNFDGVYTVGCAKRPCDVSRTTKDSTAATLKAIQCLNRGE</sequence>
<dbReference type="Pfam" id="PF12831">
    <property type="entry name" value="FAD_oxidored"/>
    <property type="match status" value="1"/>
</dbReference>
<proteinExistence type="predicted"/>
<keyword evidence="4" id="KW-0408">Iron</keyword>
<dbReference type="InterPro" id="IPR036188">
    <property type="entry name" value="FAD/NAD-bd_sf"/>
</dbReference>
<keyword evidence="1" id="KW-0004">4Fe-4S</keyword>
<dbReference type="GO" id="GO:0046872">
    <property type="term" value="F:metal ion binding"/>
    <property type="evidence" value="ECO:0007669"/>
    <property type="project" value="UniProtKB-KW"/>
</dbReference>
<evidence type="ECO:0000256" key="2">
    <source>
        <dbReference type="ARBA" id="ARBA00022723"/>
    </source>
</evidence>
<dbReference type="Gene3D" id="3.40.50.720">
    <property type="entry name" value="NAD(P)-binding Rossmann-like Domain"/>
    <property type="match status" value="1"/>
</dbReference>
<comment type="caution">
    <text evidence="6">The sequence shown here is derived from an EMBL/GenBank/DDBJ whole genome shotgun (WGS) entry which is preliminary data.</text>
</comment>
<dbReference type="Proteomes" id="UP000319619">
    <property type="component" value="Unassembled WGS sequence"/>
</dbReference>
<dbReference type="SUPFAM" id="SSF51905">
    <property type="entry name" value="FAD/NAD(P)-binding domain"/>
    <property type="match status" value="1"/>
</dbReference>
<evidence type="ECO:0000256" key="1">
    <source>
        <dbReference type="ARBA" id="ARBA00022485"/>
    </source>
</evidence>
<gene>
    <name evidence="6" type="ORF">CEE37_12150</name>
</gene>
<dbReference type="PANTHER" id="PTHR43498">
    <property type="entry name" value="FERREDOXIN:COB-COM HETERODISULFIDE REDUCTASE SUBUNIT A"/>
    <property type="match status" value="1"/>
</dbReference>
<protein>
    <submittedName>
        <fullName evidence="6">Heterodisulfide reductase subunit A</fullName>
    </submittedName>
</protein>
<keyword evidence="5" id="KW-0411">Iron-sulfur</keyword>
<dbReference type="GO" id="GO:0016491">
    <property type="term" value="F:oxidoreductase activity"/>
    <property type="evidence" value="ECO:0007669"/>
    <property type="project" value="UniProtKB-KW"/>
</dbReference>
<keyword evidence="3" id="KW-0560">Oxidoreductase</keyword>